<dbReference type="EMBL" id="SJPY01000014">
    <property type="protein sequence ID" value="TWU33457.1"/>
    <property type="molecule type" value="Genomic_DNA"/>
</dbReference>
<reference evidence="3 4" key="1">
    <citation type="submission" date="2019-02" db="EMBL/GenBank/DDBJ databases">
        <title>Deep-cultivation of Planctomycetes and their phenomic and genomic characterization uncovers novel biology.</title>
        <authorList>
            <person name="Wiegand S."/>
            <person name="Jogler M."/>
            <person name="Boedeker C."/>
            <person name="Pinto D."/>
            <person name="Vollmers J."/>
            <person name="Rivas-Marin E."/>
            <person name="Kohn T."/>
            <person name="Peeters S.H."/>
            <person name="Heuer A."/>
            <person name="Rast P."/>
            <person name="Oberbeckmann S."/>
            <person name="Bunk B."/>
            <person name="Jeske O."/>
            <person name="Meyerdierks A."/>
            <person name="Storesund J.E."/>
            <person name="Kallscheuer N."/>
            <person name="Luecker S."/>
            <person name="Lage O.M."/>
            <person name="Pohl T."/>
            <person name="Merkel B.J."/>
            <person name="Hornburger P."/>
            <person name="Mueller R.-W."/>
            <person name="Bruemmer F."/>
            <person name="Labrenz M."/>
            <person name="Spormann A.M."/>
            <person name="Op Den Camp H."/>
            <person name="Overmann J."/>
            <person name="Amann R."/>
            <person name="Jetten M.S.M."/>
            <person name="Mascher T."/>
            <person name="Medema M.H."/>
            <person name="Devos D.P."/>
            <person name="Kaster A.-K."/>
            <person name="Ovreas L."/>
            <person name="Rohde M."/>
            <person name="Galperin M.Y."/>
            <person name="Jogler C."/>
        </authorList>
    </citation>
    <scope>NUCLEOTIDE SEQUENCE [LARGE SCALE GENOMIC DNA]</scope>
    <source>
        <strain evidence="3 4">Q31b</strain>
    </source>
</reference>
<evidence type="ECO:0000313" key="4">
    <source>
        <dbReference type="Proteomes" id="UP000315471"/>
    </source>
</evidence>
<name>A0A5C6DCF9_9BACT</name>
<dbReference type="PANTHER" id="PTHR35149">
    <property type="entry name" value="SLL5132 PROTEIN"/>
    <property type="match status" value="1"/>
</dbReference>
<proteinExistence type="predicted"/>
<dbReference type="RefSeq" id="WP_146602817.1">
    <property type="nucleotide sequence ID" value="NZ_SJPY01000014.1"/>
</dbReference>
<dbReference type="InterPro" id="IPR004919">
    <property type="entry name" value="GmrSD_N"/>
</dbReference>
<dbReference type="InterPro" id="IPR011089">
    <property type="entry name" value="GmrSD_C"/>
</dbReference>
<organism evidence="3 4">
    <name type="scientific">Novipirellula aureliae</name>
    <dbReference type="NCBI Taxonomy" id="2527966"/>
    <lineage>
        <taxon>Bacteria</taxon>
        <taxon>Pseudomonadati</taxon>
        <taxon>Planctomycetota</taxon>
        <taxon>Planctomycetia</taxon>
        <taxon>Pirellulales</taxon>
        <taxon>Pirellulaceae</taxon>
        <taxon>Novipirellula</taxon>
    </lineage>
</organism>
<accession>A0A5C6DCF9</accession>
<feature type="domain" description="GmrSD restriction endonucleases N-terminal" evidence="1">
    <location>
        <begin position="11"/>
        <end position="238"/>
    </location>
</feature>
<dbReference type="Pfam" id="PF03235">
    <property type="entry name" value="GmrSD_N"/>
    <property type="match status" value="1"/>
</dbReference>
<dbReference type="Pfam" id="PF07510">
    <property type="entry name" value="GmrSD_C"/>
    <property type="match status" value="1"/>
</dbReference>
<keyword evidence="4" id="KW-1185">Reference proteome</keyword>
<dbReference type="Proteomes" id="UP000315471">
    <property type="component" value="Unassembled WGS sequence"/>
</dbReference>
<dbReference type="AlphaFoldDB" id="A0A5C6DCF9"/>
<evidence type="ECO:0000259" key="2">
    <source>
        <dbReference type="Pfam" id="PF07510"/>
    </source>
</evidence>
<protein>
    <recommendedName>
        <fullName evidence="5">DUF262 domain-containing protein</fullName>
    </recommendedName>
</protein>
<dbReference type="OrthoDB" id="9798761at2"/>
<evidence type="ECO:0000313" key="3">
    <source>
        <dbReference type="EMBL" id="TWU33457.1"/>
    </source>
</evidence>
<gene>
    <name evidence="3" type="ORF">Q31b_57740</name>
</gene>
<dbReference type="PANTHER" id="PTHR35149:SF1">
    <property type="entry name" value="DUF5655 DOMAIN-CONTAINING PROTEIN"/>
    <property type="match status" value="1"/>
</dbReference>
<comment type="caution">
    <text evidence="3">The sequence shown here is derived from an EMBL/GenBank/DDBJ whole genome shotgun (WGS) entry which is preliminary data.</text>
</comment>
<evidence type="ECO:0008006" key="5">
    <source>
        <dbReference type="Google" id="ProtNLM"/>
    </source>
</evidence>
<evidence type="ECO:0000259" key="1">
    <source>
        <dbReference type="Pfam" id="PF03235"/>
    </source>
</evidence>
<feature type="domain" description="GmrSD restriction endonucleases C-terminal" evidence="2">
    <location>
        <begin position="464"/>
        <end position="614"/>
    </location>
</feature>
<sequence>MEVSPEKQNINTLFSTTSYHIDFYQREYKWKGDEVARLIEDIFYHFGQSYEKHPDLDPNQGNVVDKFSWYYLNTYITNKTNNRIFVVDGQQRLTTLTLMLIALYRLCENETIDSPDLREWLKSKIAGVGIGGKKEFWMANSKREPLMQALFDGKSPKENLIEDGVTARHIIENYALIDKELTVRLPTKHIFETFVYYFLCNVVIINLEVAQTDVPMIFEVINDRGVRLQSYEILKGKLLGQIDKDEVDHYADIWDSSLCNLESNAEDEVDTFFRTFLRAKFADTRKKGQVFDGPYHRVIFEEPCDDELHLNHDAQAVKHFLKGPLSYYSSLFHKLRKLGVDPDSEIPECYFISQLNRMDGHLMLCLAACAVDDPDEDGKILAISRAFDRAYVMLQLNRAYDSNQLQELLYTLNPMLKNCPVEEIEQRINSQVLKDIQERRGTDTKSLLSYQQFRQVGYGDFNTRFMRYFLTRIELWIADNLNCQLHDTLYNYVCGTGKSNAYHVEHILSRNDESRSQFIVDGEFDEAMFENERNRFGGLLLLKGQDNISSGNELYIDKLRTYTGSAPYLAQTLVADFYKSNSAMVQLKQNTALEFLAASMFTREVLENRSTLLYKIATITWQIDDQS</sequence>